<feature type="domain" description="Collagen IV NC1" evidence="9">
    <location>
        <begin position="1"/>
        <end position="164"/>
    </location>
</feature>
<dbReference type="GO" id="GO:0005604">
    <property type="term" value="C:basement membrane"/>
    <property type="evidence" value="ECO:0007669"/>
    <property type="project" value="UniProtKB-SubCell"/>
</dbReference>
<dbReference type="InterPro" id="IPR001442">
    <property type="entry name" value="Collagen_IV_NC"/>
</dbReference>
<evidence type="ECO:0000256" key="7">
    <source>
        <dbReference type="ARBA" id="ARBA00023157"/>
    </source>
</evidence>
<evidence type="ECO:0000256" key="2">
    <source>
        <dbReference type="ARBA" id="ARBA00022525"/>
    </source>
</evidence>
<dbReference type="OrthoDB" id="10071882at2759"/>
<keyword evidence="3" id="KW-0272">Extracellular matrix</keyword>
<keyword evidence="11" id="KW-1185">Reference proteome</keyword>
<comment type="subcellular location">
    <subcellularLocation>
        <location evidence="1">Secreted</location>
        <location evidence="1">Extracellular space</location>
        <location evidence="1">Extracellular matrix</location>
        <location evidence="1">Basement membrane</location>
    </subcellularLocation>
</comment>
<dbReference type="GO" id="GO:0005201">
    <property type="term" value="F:extracellular matrix structural constituent"/>
    <property type="evidence" value="ECO:0007669"/>
    <property type="project" value="InterPro"/>
</dbReference>
<dbReference type="InterPro" id="IPR016187">
    <property type="entry name" value="CTDL_fold"/>
</dbReference>
<evidence type="ECO:0000256" key="8">
    <source>
        <dbReference type="ARBA" id="ARBA00064856"/>
    </source>
</evidence>
<organism evidence="10 11">
    <name type="scientific">Euroglyphus maynei</name>
    <name type="common">Mayne's house dust mite</name>
    <dbReference type="NCBI Taxonomy" id="6958"/>
    <lineage>
        <taxon>Eukaryota</taxon>
        <taxon>Metazoa</taxon>
        <taxon>Ecdysozoa</taxon>
        <taxon>Arthropoda</taxon>
        <taxon>Chelicerata</taxon>
        <taxon>Arachnida</taxon>
        <taxon>Acari</taxon>
        <taxon>Acariformes</taxon>
        <taxon>Sarcoptiformes</taxon>
        <taxon>Astigmata</taxon>
        <taxon>Psoroptidia</taxon>
        <taxon>Analgoidea</taxon>
        <taxon>Pyroglyphidae</taxon>
        <taxon>Pyroglyphinae</taxon>
        <taxon>Euroglyphus</taxon>
    </lineage>
</organism>
<evidence type="ECO:0000256" key="5">
    <source>
        <dbReference type="ARBA" id="ARBA00022869"/>
    </source>
</evidence>
<dbReference type="Proteomes" id="UP000194236">
    <property type="component" value="Unassembled WGS sequence"/>
</dbReference>
<dbReference type="PANTHER" id="PTHR14619:SF7">
    <property type="match status" value="1"/>
</dbReference>
<comment type="subunit">
    <text evidence="8">Trimers of two alpha 1(IV) and one alpha 2(IV) chain. Type IV collagen forms a mesh-like network linked through intermolecular interactions between 7S domains and between NC1 domains.</text>
</comment>
<dbReference type="AlphaFoldDB" id="A0A1Y3BB92"/>
<dbReference type="Pfam" id="PF01413">
    <property type="entry name" value="C4"/>
    <property type="match status" value="2"/>
</dbReference>
<keyword evidence="2" id="KW-0964">Secreted</keyword>
<reference evidence="10 11" key="1">
    <citation type="submission" date="2017-03" db="EMBL/GenBank/DDBJ databases">
        <title>Genome Survey of Euroglyphus maynei.</title>
        <authorList>
            <person name="Arlian L.G."/>
            <person name="Morgan M.S."/>
            <person name="Rider S.D."/>
        </authorList>
    </citation>
    <scope>NUCLEOTIDE SEQUENCE [LARGE SCALE GENOMIC DNA]</scope>
    <source>
        <strain evidence="10">Arlian Lab</strain>
        <tissue evidence="10">Whole body</tissue>
    </source>
</reference>
<evidence type="ECO:0000256" key="6">
    <source>
        <dbReference type="ARBA" id="ARBA00023119"/>
    </source>
</evidence>
<dbReference type="PROSITE" id="PS51403">
    <property type="entry name" value="NC1_IV"/>
    <property type="match status" value="1"/>
</dbReference>
<dbReference type="GO" id="GO:0005581">
    <property type="term" value="C:collagen trimer"/>
    <property type="evidence" value="ECO:0007669"/>
    <property type="project" value="UniProtKB-KW"/>
</dbReference>
<dbReference type="Gene3D" id="2.170.240.10">
    <property type="entry name" value="Collagen IV, non-collagenous"/>
    <property type="match status" value="1"/>
</dbReference>
<accession>A0A1Y3BB92</accession>
<evidence type="ECO:0000256" key="4">
    <source>
        <dbReference type="ARBA" id="ARBA00022737"/>
    </source>
</evidence>
<sequence>MPYMFCTINEVCNFASTNDYSYWLSTDEPMPMDMRPIKDDRIRNYIGRCSVCESTTQVIAIHSQNTIEPSCPNGWQSLWIGYSFFMNTDSGAEGSGQTLSSPGSCLEQFRPNPFIECHGHGSCNLYSTANSYWLSAIDNSDQFRIPESETFKAGDLTRKISRCR</sequence>
<evidence type="ECO:0000313" key="10">
    <source>
        <dbReference type="EMBL" id="OTF76495.1"/>
    </source>
</evidence>
<dbReference type="PANTHER" id="PTHR14619">
    <property type="entry name" value="NEURON-DERIVED NEUROTROPHIC FACTOR"/>
    <property type="match status" value="1"/>
</dbReference>
<feature type="non-terminal residue" evidence="10">
    <location>
        <position position="164"/>
    </location>
</feature>
<dbReference type="SUPFAM" id="SSF56436">
    <property type="entry name" value="C-type lectin-like"/>
    <property type="match status" value="2"/>
</dbReference>
<keyword evidence="5" id="KW-0084">Basement membrane</keyword>
<dbReference type="GO" id="GO:0009792">
    <property type="term" value="P:embryo development ending in birth or egg hatching"/>
    <property type="evidence" value="ECO:0007669"/>
    <property type="project" value="UniProtKB-ARBA"/>
</dbReference>
<dbReference type="EMBL" id="MUJZ01037187">
    <property type="protein sequence ID" value="OTF76495.1"/>
    <property type="molecule type" value="Genomic_DNA"/>
</dbReference>
<keyword evidence="4" id="KW-0677">Repeat</keyword>
<comment type="caution">
    <text evidence="10">The sequence shown here is derived from an EMBL/GenBank/DDBJ whole genome shotgun (WGS) entry which is preliminary data.</text>
</comment>
<name>A0A1Y3BB92_EURMA</name>
<protein>
    <recommendedName>
        <fullName evidence="9">Collagen IV NC1 domain-containing protein</fullName>
    </recommendedName>
</protein>
<dbReference type="SMART" id="SM00111">
    <property type="entry name" value="C4"/>
    <property type="match status" value="2"/>
</dbReference>
<gene>
    <name evidence="10" type="ORF">BLA29_012650</name>
</gene>
<dbReference type="FunFam" id="2.170.240.10:FF:000001">
    <property type="entry name" value="Collagen IV alpha 1 chain"/>
    <property type="match status" value="1"/>
</dbReference>
<keyword evidence="7" id="KW-1015">Disulfide bond</keyword>
<dbReference type="InterPro" id="IPR036954">
    <property type="entry name" value="Collagen_IV_NC_sf"/>
</dbReference>
<evidence type="ECO:0000313" key="11">
    <source>
        <dbReference type="Proteomes" id="UP000194236"/>
    </source>
</evidence>
<evidence type="ECO:0000256" key="3">
    <source>
        <dbReference type="ARBA" id="ARBA00022530"/>
    </source>
</evidence>
<dbReference type="InterPro" id="IPR019326">
    <property type="entry name" value="NDNF"/>
</dbReference>
<evidence type="ECO:0000259" key="9">
    <source>
        <dbReference type="PROSITE" id="PS51403"/>
    </source>
</evidence>
<evidence type="ECO:0000256" key="1">
    <source>
        <dbReference type="ARBA" id="ARBA00004302"/>
    </source>
</evidence>
<keyword evidence="6" id="KW-0176">Collagen</keyword>
<proteinExistence type="predicted"/>